<dbReference type="AlphaFoldDB" id="A0A0F9VF91"/>
<name>A0A0F9VF91_9ZZZZ</name>
<sequence>MLLKPMQMGADDNQDMVVIRLGDLRPMIPYQKAFEFAHELRLGCKQAARFDRAPQTFWREIDLESLEDCPKAHRGFRRSKLVPNVDSCHVRFKGALVSLIFDERYVQTGYEEGIKLHHSIRRAGRRAKAWAGDTSRQRGLLANLTDAEEDYRLGLA</sequence>
<organism evidence="1">
    <name type="scientific">marine sediment metagenome</name>
    <dbReference type="NCBI Taxonomy" id="412755"/>
    <lineage>
        <taxon>unclassified sequences</taxon>
        <taxon>metagenomes</taxon>
        <taxon>ecological metagenomes</taxon>
    </lineage>
</organism>
<reference evidence="1" key="1">
    <citation type="journal article" date="2015" name="Nature">
        <title>Complex archaea that bridge the gap between prokaryotes and eukaryotes.</title>
        <authorList>
            <person name="Spang A."/>
            <person name="Saw J.H."/>
            <person name="Jorgensen S.L."/>
            <person name="Zaremba-Niedzwiedzka K."/>
            <person name="Martijn J."/>
            <person name="Lind A.E."/>
            <person name="van Eijk R."/>
            <person name="Schleper C."/>
            <person name="Guy L."/>
            <person name="Ettema T.J."/>
        </authorList>
    </citation>
    <scope>NUCLEOTIDE SEQUENCE</scope>
</reference>
<gene>
    <name evidence="1" type="ORF">LCGC14_0491510</name>
</gene>
<evidence type="ECO:0000313" key="1">
    <source>
        <dbReference type="EMBL" id="KKN64463.1"/>
    </source>
</evidence>
<proteinExistence type="predicted"/>
<accession>A0A0F9VF91</accession>
<dbReference type="EMBL" id="LAZR01000554">
    <property type="protein sequence ID" value="KKN64463.1"/>
    <property type="molecule type" value="Genomic_DNA"/>
</dbReference>
<comment type="caution">
    <text evidence="1">The sequence shown here is derived from an EMBL/GenBank/DDBJ whole genome shotgun (WGS) entry which is preliminary data.</text>
</comment>
<protein>
    <submittedName>
        <fullName evidence="1">Uncharacterized protein</fullName>
    </submittedName>
</protein>